<evidence type="ECO:0000259" key="2">
    <source>
        <dbReference type="Pfam" id="PF06890"/>
    </source>
</evidence>
<keyword evidence="4" id="KW-1185">Reference proteome</keyword>
<feature type="domain" description="Bacteriophage Mu Gp45 N-terminal" evidence="2">
    <location>
        <begin position="8"/>
        <end position="73"/>
    </location>
</feature>
<protein>
    <recommendedName>
        <fullName evidence="2">Bacteriophage Mu Gp45 N-terminal domain-containing protein</fullName>
    </recommendedName>
</protein>
<gene>
    <name evidence="3" type="ORF">MPEAHAMD_5367</name>
</gene>
<dbReference type="Proteomes" id="UP001055286">
    <property type="component" value="Unassembled WGS sequence"/>
</dbReference>
<evidence type="ECO:0000313" key="3">
    <source>
        <dbReference type="EMBL" id="GJD65180.1"/>
    </source>
</evidence>
<dbReference type="InterPro" id="IPR044033">
    <property type="entry name" value="GpV-like_apex"/>
</dbReference>
<name>A0AA37HFZ7_9HYPH</name>
<dbReference type="InterPro" id="IPR053861">
    <property type="entry name" value="Phage_Mu_Gp45_N"/>
</dbReference>
<dbReference type="EMBL" id="BPQJ01000035">
    <property type="protein sequence ID" value="GJD65180.1"/>
    <property type="molecule type" value="Genomic_DNA"/>
</dbReference>
<dbReference type="AlphaFoldDB" id="A0AA37HFZ7"/>
<feature type="region of interest" description="Disordered" evidence="1">
    <location>
        <begin position="138"/>
        <end position="162"/>
    </location>
</feature>
<dbReference type="Pfam" id="PF18946">
    <property type="entry name" value="Apex"/>
    <property type="match status" value="1"/>
</dbReference>
<evidence type="ECO:0000313" key="4">
    <source>
        <dbReference type="Proteomes" id="UP001055286"/>
    </source>
</evidence>
<organism evidence="3 4">
    <name type="scientific">Methylobacterium frigidaeris</name>
    <dbReference type="NCBI Taxonomy" id="2038277"/>
    <lineage>
        <taxon>Bacteria</taxon>
        <taxon>Pseudomonadati</taxon>
        <taxon>Pseudomonadota</taxon>
        <taxon>Alphaproteobacteria</taxon>
        <taxon>Hyphomicrobiales</taxon>
        <taxon>Methylobacteriaceae</taxon>
        <taxon>Methylobacterium</taxon>
    </lineage>
</organism>
<evidence type="ECO:0000256" key="1">
    <source>
        <dbReference type="SAM" id="MobiDB-lite"/>
    </source>
</evidence>
<reference evidence="3" key="1">
    <citation type="journal article" date="2016" name="Front. Microbiol.">
        <title>Genome Sequence of the Piezophilic, Mesophilic Sulfate-Reducing Bacterium Desulfovibrio indicus J2T.</title>
        <authorList>
            <person name="Cao J."/>
            <person name="Maignien L."/>
            <person name="Shao Z."/>
            <person name="Alain K."/>
            <person name="Jebbar M."/>
        </authorList>
    </citation>
    <scope>NUCLEOTIDE SEQUENCE</scope>
    <source>
        <strain evidence="3">JCM 32048</strain>
    </source>
</reference>
<accession>A0AA37HFZ7</accession>
<feature type="compositionally biased region" description="Basic and acidic residues" evidence="1">
    <location>
        <begin position="138"/>
        <end position="149"/>
    </location>
</feature>
<comment type="caution">
    <text evidence="3">The sequence shown here is derived from an EMBL/GenBank/DDBJ whole genome shotgun (WGS) entry which is preliminary data.</text>
</comment>
<sequence length="162" mass="17275">MSRTNLFRAELDKVYDDGELQLGKGRGYAGEEMDRVHLVRQFGFHSHAPKGSHGIGITGSGERGLTAFLGLESPQHRPKKTEAGSTTIYDANGNAISIVEREMRVVHGKQHVIAVGGVTLTVTKDGLDIRGGKVTHDGKNIGADHKHGGVEAGSANTDVPQE</sequence>
<dbReference type="RefSeq" id="WP_099898706.1">
    <property type="nucleotide sequence ID" value="NZ_BPQJ01000035.1"/>
</dbReference>
<reference evidence="3" key="2">
    <citation type="submission" date="2021-08" db="EMBL/GenBank/DDBJ databases">
        <authorList>
            <person name="Tani A."/>
            <person name="Ola A."/>
            <person name="Ogura Y."/>
            <person name="Katsura K."/>
            <person name="Hayashi T."/>
        </authorList>
    </citation>
    <scope>NUCLEOTIDE SEQUENCE</scope>
    <source>
        <strain evidence="3">JCM 32048</strain>
    </source>
</reference>
<proteinExistence type="predicted"/>
<dbReference type="Pfam" id="PF06890">
    <property type="entry name" value="Phage_Mu_Gp45"/>
    <property type="match status" value="1"/>
</dbReference>